<evidence type="ECO:0000313" key="14">
    <source>
        <dbReference type="EMBL" id="UUR08220.1"/>
    </source>
</evidence>
<dbReference type="PRINTS" id="PR00368">
    <property type="entry name" value="FADPNR"/>
</dbReference>
<evidence type="ECO:0000256" key="6">
    <source>
        <dbReference type="ARBA" id="ARBA00023002"/>
    </source>
</evidence>
<keyword evidence="10" id="KW-0472">Membrane</keyword>
<sequence>MSRSAAGKLALFTLLAAAIAAFFLLDLGAYLTLDSLKAQQAGLAALLDRQPLRVIGGFFLVYVAATALSLPGAAILTLAAGAIFGLWLGTLIVSFASAIGASLAFLSSRYLLRDWVKQRFGRRVAAIDRGVEEDGAFYLLTLRLIPAFPFFLINLAMGLTAMRLPVFYLVSQIGMLLGTLVFVNAGTQLAAISSTADILSPALIGSFVLLGLFPLLAKWVLGLVKRRRLYRGWKRPQHFDRNLIVIGGGAGGLVTAYIAATVRAKVTLVEAGAMGGDCLNTGCVPSKALIRSARTAHELRNADRFGVRGGDPAIDFPAVMRRIREVITVIEPADSVERYTGLGVDVRLGYATIIDPWTVEIADREGGTTRLTTRSIVIATGGEPLVPDLPGLKEAGVLTSETMWDALARRDSVPRRMVIVGGGPIGTEMAQAFARLGSQVTLVEGGERILPKDDLEASALVLATLRGDGVTVLLGHKALRCEGKTIVVEAEGTESSLPFDEIVMAVGRRARLKGYGLEALGIDTDQPLELNDRLQTILPNIYAAGDVVGAYQFTHVAAHQAWFAAVNALFGTFKSFKVDYRVIPWTTFTDPEVAQVGHTEATAAKEGIVYEVVRFSLSHLDRAVAEGARSGFVKLLVAKGKDRILGVTIVASGAGEMLAEYVLAMKHGIGLNKILGTIHAYPTMTEANKYAAGEWKKEHKPEGLLRWVERFHDWRRAFW</sequence>
<keyword evidence="10" id="KW-0812">Transmembrane</keyword>
<evidence type="ECO:0000256" key="7">
    <source>
        <dbReference type="ARBA" id="ARBA00023157"/>
    </source>
</evidence>
<dbReference type="InterPro" id="IPR032816">
    <property type="entry name" value="VTT_dom"/>
</dbReference>
<dbReference type="Proteomes" id="UP000831921">
    <property type="component" value="Chromosome"/>
</dbReference>
<keyword evidence="6 9" id="KW-0560">Oxidoreductase</keyword>
<reference evidence="14 15" key="1">
    <citation type="submission" date="2022-05" db="EMBL/GenBank/DDBJ databases">
        <title>S8-45 Sphingomonas ultraviolaceadurans.</title>
        <authorList>
            <person name="Liu Y."/>
        </authorList>
    </citation>
    <scope>NUCLEOTIDE SEQUENCE [LARGE SCALE GENOMIC DNA]</scope>
    <source>
        <strain evidence="14 15">S8-45</strain>
    </source>
</reference>
<evidence type="ECO:0000256" key="2">
    <source>
        <dbReference type="ARBA" id="ARBA00007532"/>
    </source>
</evidence>
<dbReference type="InterPro" id="IPR004099">
    <property type="entry name" value="Pyr_nucl-diS_OxRdtase_dimer"/>
</dbReference>
<feature type="transmembrane region" description="Helical" evidence="10">
    <location>
        <begin position="242"/>
        <end position="260"/>
    </location>
</feature>
<keyword evidence="8 9" id="KW-0676">Redox-active center</keyword>
<dbReference type="PANTHER" id="PTHR43014:SF2">
    <property type="entry name" value="MERCURIC REDUCTASE"/>
    <property type="match status" value="1"/>
</dbReference>
<dbReference type="PROSITE" id="PS00076">
    <property type="entry name" value="PYRIDINE_REDOX_1"/>
    <property type="match status" value="1"/>
</dbReference>
<dbReference type="InterPro" id="IPR036188">
    <property type="entry name" value="FAD/NAD-bd_sf"/>
</dbReference>
<feature type="domain" description="Pyridine nucleotide-disulphide oxidoreductase dimerisation" evidence="11">
    <location>
        <begin position="583"/>
        <end position="691"/>
    </location>
</feature>
<keyword evidence="10" id="KW-1133">Transmembrane helix</keyword>
<dbReference type="Pfam" id="PF09335">
    <property type="entry name" value="VTT_dom"/>
    <property type="match status" value="1"/>
</dbReference>
<dbReference type="EMBL" id="CP097253">
    <property type="protein sequence ID" value="UUR08220.1"/>
    <property type="molecule type" value="Genomic_DNA"/>
</dbReference>
<evidence type="ECO:0000256" key="1">
    <source>
        <dbReference type="ARBA" id="ARBA00001974"/>
    </source>
</evidence>
<keyword evidence="3 9" id="KW-0285">Flavoprotein</keyword>
<proteinExistence type="inferred from homology"/>
<protein>
    <submittedName>
        <fullName evidence="14">FAD-dependent oxidoreductase</fullName>
    </submittedName>
</protein>
<feature type="transmembrane region" description="Helical" evidence="10">
    <location>
        <begin position="136"/>
        <end position="159"/>
    </location>
</feature>
<feature type="transmembrane region" description="Helical" evidence="10">
    <location>
        <begin position="198"/>
        <end position="221"/>
    </location>
</feature>
<feature type="transmembrane region" description="Helical" evidence="10">
    <location>
        <begin position="166"/>
        <end position="186"/>
    </location>
</feature>
<keyword evidence="7" id="KW-1015">Disulfide bond</keyword>
<dbReference type="InterPro" id="IPR016156">
    <property type="entry name" value="FAD/NAD-linked_Rdtase_dimer_sf"/>
</dbReference>
<accession>A0ABY5MWS3</accession>
<dbReference type="InterPro" id="IPR012999">
    <property type="entry name" value="Pyr_OxRdtase_I_AS"/>
</dbReference>
<evidence type="ECO:0000256" key="8">
    <source>
        <dbReference type="ARBA" id="ARBA00023284"/>
    </source>
</evidence>
<name>A0ABY5MWS3_9SPHN</name>
<evidence type="ECO:0000259" key="13">
    <source>
        <dbReference type="Pfam" id="PF09335"/>
    </source>
</evidence>
<evidence type="ECO:0000256" key="5">
    <source>
        <dbReference type="ARBA" id="ARBA00022857"/>
    </source>
</evidence>
<dbReference type="Pfam" id="PF02852">
    <property type="entry name" value="Pyr_redox_dim"/>
    <property type="match status" value="1"/>
</dbReference>
<dbReference type="InterPro" id="IPR023753">
    <property type="entry name" value="FAD/NAD-binding_dom"/>
</dbReference>
<feature type="domain" description="FAD/NAD(P)-binding" evidence="12">
    <location>
        <begin position="242"/>
        <end position="561"/>
    </location>
</feature>
<dbReference type="Gene3D" id="3.30.390.30">
    <property type="match status" value="1"/>
</dbReference>
<dbReference type="PRINTS" id="PR00411">
    <property type="entry name" value="PNDRDTASEI"/>
</dbReference>
<evidence type="ECO:0000256" key="9">
    <source>
        <dbReference type="RuleBase" id="RU003691"/>
    </source>
</evidence>
<dbReference type="SUPFAM" id="SSF55424">
    <property type="entry name" value="FAD/NAD-linked reductases, dimerisation (C-terminal) domain"/>
    <property type="match status" value="1"/>
</dbReference>
<evidence type="ECO:0000259" key="12">
    <source>
        <dbReference type="Pfam" id="PF07992"/>
    </source>
</evidence>
<keyword evidence="4 9" id="KW-0274">FAD</keyword>
<feature type="transmembrane region" description="Helical" evidence="10">
    <location>
        <begin position="83"/>
        <end position="106"/>
    </location>
</feature>
<feature type="domain" description="VTT" evidence="13">
    <location>
        <begin position="74"/>
        <end position="187"/>
    </location>
</feature>
<dbReference type="Gene3D" id="3.50.50.60">
    <property type="entry name" value="FAD/NAD(P)-binding domain"/>
    <property type="match status" value="2"/>
</dbReference>
<comment type="cofactor">
    <cofactor evidence="1">
        <name>FAD</name>
        <dbReference type="ChEBI" id="CHEBI:57692"/>
    </cofactor>
</comment>
<keyword evidence="5" id="KW-0521">NADP</keyword>
<organism evidence="14 15">
    <name type="scientific">Sphingomonas glaciei</name>
    <dbReference type="NCBI Taxonomy" id="2938948"/>
    <lineage>
        <taxon>Bacteria</taxon>
        <taxon>Pseudomonadati</taxon>
        <taxon>Pseudomonadota</taxon>
        <taxon>Alphaproteobacteria</taxon>
        <taxon>Sphingomonadales</taxon>
        <taxon>Sphingomonadaceae</taxon>
        <taxon>Sphingomonas</taxon>
    </lineage>
</organism>
<feature type="transmembrane region" description="Helical" evidence="10">
    <location>
        <begin position="52"/>
        <end position="76"/>
    </location>
</feature>
<dbReference type="Pfam" id="PF07992">
    <property type="entry name" value="Pyr_redox_2"/>
    <property type="match status" value="1"/>
</dbReference>
<evidence type="ECO:0000313" key="15">
    <source>
        <dbReference type="Proteomes" id="UP000831921"/>
    </source>
</evidence>
<evidence type="ECO:0000256" key="10">
    <source>
        <dbReference type="SAM" id="Phobius"/>
    </source>
</evidence>
<comment type="similarity">
    <text evidence="2 9">Belongs to the class-I pyridine nucleotide-disulfide oxidoreductase family.</text>
</comment>
<dbReference type="SUPFAM" id="SSF51905">
    <property type="entry name" value="FAD/NAD(P)-binding domain"/>
    <property type="match status" value="1"/>
</dbReference>
<dbReference type="PANTHER" id="PTHR43014">
    <property type="entry name" value="MERCURIC REDUCTASE"/>
    <property type="match status" value="1"/>
</dbReference>
<evidence type="ECO:0000259" key="11">
    <source>
        <dbReference type="Pfam" id="PF02852"/>
    </source>
</evidence>
<gene>
    <name evidence="14" type="ORF">M1K48_00800</name>
</gene>
<evidence type="ECO:0000256" key="4">
    <source>
        <dbReference type="ARBA" id="ARBA00022827"/>
    </source>
</evidence>
<evidence type="ECO:0000256" key="3">
    <source>
        <dbReference type="ARBA" id="ARBA00022630"/>
    </source>
</evidence>
<dbReference type="RefSeq" id="WP_249503999.1">
    <property type="nucleotide sequence ID" value="NZ_CP097253.1"/>
</dbReference>
<keyword evidence="15" id="KW-1185">Reference proteome</keyword>